<dbReference type="InterPro" id="IPR006151">
    <property type="entry name" value="Shikm_DH/Glu-tRNA_Rdtase"/>
</dbReference>
<feature type="binding site" evidence="8 11">
    <location>
        <begin position="174"/>
        <end position="179"/>
    </location>
    <ligand>
        <name>NADP(+)</name>
        <dbReference type="ChEBI" id="CHEBI:58349"/>
    </ligand>
</feature>
<feature type="domain" description="Glutamyl-tRNA reductase N-terminal" evidence="16">
    <location>
        <begin position="7"/>
        <end position="141"/>
    </location>
</feature>
<dbReference type="Proteomes" id="UP000619545">
    <property type="component" value="Unassembled WGS sequence"/>
</dbReference>
<reference evidence="17" key="1">
    <citation type="journal article" date="2020" name="bioRxiv">
        <title>A rank-normalized archaeal taxonomy based on genome phylogeny resolves widespread incomplete and uneven classifications.</title>
        <authorList>
            <person name="Rinke C."/>
            <person name="Chuvochina M."/>
            <person name="Mussig A.J."/>
            <person name="Chaumeil P.-A."/>
            <person name="Waite D.W."/>
            <person name="Whitman W.B."/>
            <person name="Parks D.H."/>
            <person name="Hugenholtz P."/>
        </authorList>
    </citation>
    <scope>NUCLEOTIDE SEQUENCE</scope>
    <source>
        <strain evidence="17">UBA8853</strain>
    </source>
</reference>
<dbReference type="InterPro" id="IPR036453">
    <property type="entry name" value="GluRdtase_dimer_dom_sf"/>
</dbReference>
<dbReference type="SUPFAM" id="SSF69075">
    <property type="entry name" value="Glutamyl tRNA-reductase dimerization domain"/>
    <property type="match status" value="1"/>
</dbReference>
<comment type="pathway">
    <text evidence="1 8 13">Porphyrin-containing compound metabolism; protoporphyrin-IX biosynthesis; 5-aminolevulinate from L-glutamyl-tRNA(Glu): step 1/2.</text>
</comment>
<dbReference type="Pfam" id="PF05201">
    <property type="entry name" value="GlutR_N"/>
    <property type="match status" value="1"/>
</dbReference>
<evidence type="ECO:0000256" key="9">
    <source>
        <dbReference type="PIRSR" id="PIRSR000445-1"/>
    </source>
</evidence>
<proteinExistence type="inferred from homology"/>
<evidence type="ECO:0000256" key="12">
    <source>
        <dbReference type="PIRSR" id="PIRSR000445-4"/>
    </source>
</evidence>
<evidence type="ECO:0000313" key="17">
    <source>
        <dbReference type="EMBL" id="HII70658.1"/>
    </source>
</evidence>
<dbReference type="CDD" id="cd05213">
    <property type="entry name" value="NAD_bind_Glutamyl_tRNA_reduct"/>
    <property type="match status" value="1"/>
</dbReference>
<evidence type="ECO:0000256" key="5">
    <source>
        <dbReference type="ARBA" id="ARBA00023002"/>
    </source>
</evidence>
<evidence type="ECO:0000256" key="2">
    <source>
        <dbReference type="ARBA" id="ARBA00005916"/>
    </source>
</evidence>
<evidence type="ECO:0000259" key="15">
    <source>
        <dbReference type="Pfam" id="PF01488"/>
    </source>
</evidence>
<dbReference type="GO" id="GO:0019353">
    <property type="term" value="P:protoporphyrinogen IX biosynthetic process from glutamate"/>
    <property type="evidence" value="ECO:0007669"/>
    <property type="project" value="TreeGrafter"/>
</dbReference>
<dbReference type="EMBL" id="DUJS01000004">
    <property type="protein sequence ID" value="HII70658.1"/>
    <property type="molecule type" value="Genomic_DNA"/>
</dbReference>
<dbReference type="HAMAP" id="MF_00087">
    <property type="entry name" value="Glu_tRNA_reductase"/>
    <property type="match status" value="1"/>
</dbReference>
<dbReference type="GeneID" id="1477503"/>
<keyword evidence="6 8" id="KW-0627">Porphyrin biosynthesis</keyword>
<dbReference type="PANTHER" id="PTHR43013:SF1">
    <property type="entry name" value="GLUTAMYL-TRNA REDUCTASE"/>
    <property type="match status" value="1"/>
</dbReference>
<keyword evidence="5 8" id="KW-0560">Oxidoreductase</keyword>
<dbReference type="GO" id="GO:0050661">
    <property type="term" value="F:NADP binding"/>
    <property type="evidence" value="ECO:0007669"/>
    <property type="project" value="InterPro"/>
</dbReference>
<evidence type="ECO:0000256" key="4">
    <source>
        <dbReference type="ARBA" id="ARBA00022857"/>
    </source>
</evidence>
<dbReference type="FunFam" id="3.30.460.30:FF:000001">
    <property type="entry name" value="Glutamyl-tRNA reductase"/>
    <property type="match status" value="1"/>
</dbReference>
<evidence type="ECO:0000256" key="3">
    <source>
        <dbReference type="ARBA" id="ARBA00012970"/>
    </source>
</evidence>
<dbReference type="RefSeq" id="WP_011018572.1">
    <property type="nucleotide sequence ID" value="NZ_DUJS01000004.1"/>
</dbReference>
<dbReference type="InterPro" id="IPR000343">
    <property type="entry name" value="4pyrrol_synth_GluRdtase"/>
</dbReference>
<comment type="similarity">
    <text evidence="2 8 13">Belongs to the glutamyl-tRNA reductase family.</text>
</comment>
<dbReference type="SMR" id="A0A832TD58"/>
<dbReference type="EC" id="1.2.1.70" evidence="3 8"/>
<evidence type="ECO:0000256" key="8">
    <source>
        <dbReference type="HAMAP-Rule" id="MF_00087"/>
    </source>
</evidence>
<name>A0A832TD58_9EURY</name>
<dbReference type="Gene3D" id="3.40.50.720">
    <property type="entry name" value="NAD(P)-binding Rossmann-like Domain"/>
    <property type="match status" value="1"/>
</dbReference>
<comment type="subunit">
    <text evidence="8">Homodimer.</text>
</comment>
<feature type="active site" description="Nucleophile" evidence="8 9">
    <location>
        <position position="48"/>
    </location>
</feature>
<accession>A0A832TD58</accession>
<dbReference type="NCBIfam" id="TIGR01035">
    <property type="entry name" value="hemA"/>
    <property type="match status" value="1"/>
</dbReference>
<feature type="binding site" evidence="8 10">
    <location>
        <position position="94"/>
    </location>
    <ligand>
        <name>substrate</name>
    </ligand>
</feature>
<evidence type="ECO:0000256" key="10">
    <source>
        <dbReference type="PIRSR" id="PIRSR000445-2"/>
    </source>
</evidence>
<dbReference type="InterPro" id="IPR018214">
    <property type="entry name" value="GluRdtase_CS"/>
</dbReference>
<feature type="site" description="Important for activity" evidence="8 12">
    <location>
        <position position="84"/>
    </location>
</feature>
<comment type="caution">
    <text evidence="17">The sequence shown here is derived from an EMBL/GenBank/DDBJ whole genome shotgun (WGS) entry which is preliminary data.</text>
</comment>
<protein>
    <recommendedName>
        <fullName evidence="3 8">Glutamyl-tRNA reductase</fullName>
        <shortName evidence="8">GluTR</shortName>
        <ecNumber evidence="3 8">1.2.1.70</ecNumber>
    </recommendedName>
</protein>
<feature type="binding site" evidence="8 10">
    <location>
        <begin position="47"/>
        <end position="50"/>
    </location>
    <ligand>
        <name>substrate</name>
    </ligand>
</feature>
<dbReference type="SUPFAM" id="SSF69742">
    <property type="entry name" value="Glutamyl tRNA-reductase catalytic, N-terminal domain"/>
    <property type="match status" value="1"/>
</dbReference>
<gene>
    <name evidence="8" type="primary">hemA</name>
    <name evidence="17" type="ORF">HA336_05435</name>
</gene>
<dbReference type="PROSITE" id="PS00747">
    <property type="entry name" value="GLUTR"/>
    <property type="match status" value="1"/>
</dbReference>
<comment type="catalytic activity">
    <reaction evidence="7 8 13">
        <text>(S)-4-amino-5-oxopentanoate + tRNA(Glu) + NADP(+) = L-glutamyl-tRNA(Glu) + NADPH + H(+)</text>
        <dbReference type="Rhea" id="RHEA:12344"/>
        <dbReference type="Rhea" id="RHEA-COMP:9663"/>
        <dbReference type="Rhea" id="RHEA-COMP:9680"/>
        <dbReference type="ChEBI" id="CHEBI:15378"/>
        <dbReference type="ChEBI" id="CHEBI:57501"/>
        <dbReference type="ChEBI" id="CHEBI:57783"/>
        <dbReference type="ChEBI" id="CHEBI:58349"/>
        <dbReference type="ChEBI" id="CHEBI:78442"/>
        <dbReference type="ChEBI" id="CHEBI:78520"/>
        <dbReference type="EC" id="1.2.1.70"/>
    </reaction>
</comment>
<feature type="binding site" evidence="8 10">
    <location>
        <begin position="99"/>
        <end position="101"/>
    </location>
    <ligand>
        <name>substrate</name>
    </ligand>
</feature>
<dbReference type="SUPFAM" id="SSF51735">
    <property type="entry name" value="NAD(P)-binding Rossmann-fold domains"/>
    <property type="match status" value="1"/>
</dbReference>
<dbReference type="OMA" id="FAFKCAA"/>
<evidence type="ECO:0000256" key="7">
    <source>
        <dbReference type="ARBA" id="ARBA00047464"/>
    </source>
</evidence>
<dbReference type="InterPro" id="IPR036291">
    <property type="entry name" value="NAD(P)-bd_dom_sf"/>
</dbReference>
<dbReference type="UniPathway" id="UPA00251">
    <property type="reaction ID" value="UER00316"/>
</dbReference>
<dbReference type="PANTHER" id="PTHR43013">
    <property type="entry name" value="GLUTAMYL-TRNA REDUCTASE"/>
    <property type="match status" value="1"/>
</dbReference>
<sequence length="404" mass="45444">MEDLVCVGITHKEAEVEELEKARFESDEAVRDIVESFGLSGCVLLQTCNRVEVYASGARDRAEELGDLIHDDAWVKRGSEAVRHLFRVACGLESMMVGEQEILRQVKKAYDRAARLGTLDEALKIVFRRAINLGKRAREETRISEGAVSIGSAAVELAERELGSLHDKTVLVVGAGEMGKTVAKSLVDRGVRAVLVANRTYERAVELARDLGGEAVRFDELVDHLARSDVVVSATAAPHPVIHVDDVREALRKRDRRSPILIIDIANPRDVEEGVENIEDVEVRTIDDLRVIARENLERRRKEIPKVEKLIEEELSTVEEELEKLKERRLVADVAKSLHEIKDRELERALRRLKTGDPENVLQDFAEAYTKRLINVLTSAIMELPDEYRRAACRALRRASELNG</sequence>
<dbReference type="PIRSF" id="PIRSF000445">
    <property type="entry name" value="4pyrrol_synth_GluRdtase"/>
    <property type="match status" value="1"/>
</dbReference>
<dbReference type="Gene3D" id="3.30.460.30">
    <property type="entry name" value="Glutamyl-tRNA reductase, N-terminal domain"/>
    <property type="match status" value="1"/>
</dbReference>
<comment type="domain">
    <text evidence="8">Possesses an unusual extended V-shaped dimeric structure with each monomer consisting of three distinct domains arranged along a curved 'spinal' alpha-helix. The N-terminal catalytic domain specifically recognizes the glutamate moiety of the substrate. The second domain is the NADPH-binding domain, and the third C-terminal domain is responsible for dimerization.</text>
</comment>
<organism evidence="17 18">
    <name type="scientific">Methanopyrus kandleri</name>
    <dbReference type="NCBI Taxonomy" id="2320"/>
    <lineage>
        <taxon>Archaea</taxon>
        <taxon>Methanobacteriati</taxon>
        <taxon>Methanobacteriota</taxon>
        <taxon>Methanomada group</taxon>
        <taxon>Methanopyri</taxon>
        <taxon>Methanopyrales</taxon>
        <taxon>Methanopyraceae</taxon>
        <taxon>Methanopyrus</taxon>
    </lineage>
</organism>
<evidence type="ECO:0000256" key="6">
    <source>
        <dbReference type="ARBA" id="ARBA00023244"/>
    </source>
</evidence>
<dbReference type="InterPro" id="IPR036343">
    <property type="entry name" value="GluRdtase_N_sf"/>
</dbReference>
<evidence type="ECO:0000256" key="11">
    <source>
        <dbReference type="PIRSR" id="PIRSR000445-3"/>
    </source>
</evidence>
<dbReference type="Pfam" id="PF00745">
    <property type="entry name" value="GlutR_dimer"/>
    <property type="match status" value="1"/>
</dbReference>
<feature type="domain" description="Quinate/shikimate 5-dehydrogenase/glutamyl-tRNA reductase" evidence="15">
    <location>
        <begin position="156"/>
        <end position="291"/>
    </location>
</feature>
<feature type="binding site" evidence="8 10">
    <location>
        <position position="105"/>
    </location>
    <ligand>
        <name>substrate</name>
    </ligand>
</feature>
<dbReference type="Gene3D" id="1.10.1200.70">
    <property type="entry name" value="Glutamyl tRNA-reductase dimerization domain"/>
    <property type="match status" value="1"/>
</dbReference>
<evidence type="ECO:0000259" key="14">
    <source>
        <dbReference type="Pfam" id="PF00745"/>
    </source>
</evidence>
<comment type="miscellaneous">
    <text evidence="8">During catalysis, the active site Cys acts as a nucleophile attacking the alpha-carbonyl group of tRNA-bound glutamate with the formation of a thioester intermediate between enzyme and glutamate, and the concomitant release of tRNA(Glu). The thioester intermediate is finally reduced by direct hydride transfer from NADPH, to form the product GSA.</text>
</comment>
<dbReference type="GO" id="GO:0008883">
    <property type="term" value="F:glutamyl-tRNA reductase activity"/>
    <property type="evidence" value="ECO:0007669"/>
    <property type="project" value="UniProtKB-UniRule"/>
</dbReference>
<feature type="domain" description="Tetrapyrrole biosynthesis glutamyl-tRNA reductase dimerisation" evidence="14">
    <location>
        <begin position="306"/>
        <end position="397"/>
    </location>
</feature>
<keyword evidence="4 8" id="KW-0521">NADP</keyword>
<dbReference type="AlphaFoldDB" id="A0A832TD58"/>
<evidence type="ECO:0000256" key="1">
    <source>
        <dbReference type="ARBA" id="ARBA00005059"/>
    </source>
</evidence>
<dbReference type="InterPro" id="IPR015895">
    <property type="entry name" value="4pyrrol_synth_GluRdtase_N"/>
</dbReference>
<dbReference type="Pfam" id="PF01488">
    <property type="entry name" value="Shikimate_DH"/>
    <property type="match status" value="1"/>
</dbReference>
<evidence type="ECO:0000259" key="16">
    <source>
        <dbReference type="Pfam" id="PF05201"/>
    </source>
</evidence>
<evidence type="ECO:0000313" key="18">
    <source>
        <dbReference type="Proteomes" id="UP000619545"/>
    </source>
</evidence>
<evidence type="ECO:0000256" key="13">
    <source>
        <dbReference type="RuleBase" id="RU000584"/>
    </source>
</evidence>
<dbReference type="FunFam" id="3.40.50.720:FF:000031">
    <property type="entry name" value="Glutamyl-tRNA reductase"/>
    <property type="match status" value="1"/>
</dbReference>
<comment type="function">
    <text evidence="8">Catalyzes the NADPH-dependent reduction of glutamyl-tRNA(Glu) to glutamate 1-semialdehyde (GSA).</text>
</comment>
<dbReference type="InterPro" id="IPR015896">
    <property type="entry name" value="4pyrrol_synth_GluRdtase_dimer"/>
</dbReference>